<comment type="similarity">
    <text evidence="1">Belongs to the syntaxin family.</text>
</comment>
<feature type="transmembrane region" description="Helical" evidence="2">
    <location>
        <begin position="240"/>
        <end position="262"/>
    </location>
</feature>
<dbReference type="GO" id="GO:0031201">
    <property type="term" value="C:SNARE complex"/>
    <property type="evidence" value="ECO:0007669"/>
    <property type="project" value="TreeGrafter"/>
</dbReference>
<dbReference type="Proteomes" id="UP000218231">
    <property type="component" value="Unassembled WGS sequence"/>
</dbReference>
<dbReference type="InterPro" id="IPR000727">
    <property type="entry name" value="T_SNARE_dom"/>
</dbReference>
<dbReference type="InterPro" id="IPR045242">
    <property type="entry name" value="Syntaxin"/>
</dbReference>
<dbReference type="STRING" id="2018661.A0A2A2L6Y7"/>
<dbReference type="SUPFAM" id="SSF47661">
    <property type="entry name" value="t-snare proteins"/>
    <property type="match status" value="1"/>
</dbReference>
<accession>A0A2A2L6Y7</accession>
<dbReference type="InterPro" id="IPR010989">
    <property type="entry name" value="SNARE"/>
</dbReference>
<dbReference type="GO" id="GO:0000149">
    <property type="term" value="F:SNARE binding"/>
    <property type="evidence" value="ECO:0007669"/>
    <property type="project" value="TreeGrafter"/>
</dbReference>
<dbReference type="GO" id="GO:0006906">
    <property type="term" value="P:vesicle fusion"/>
    <property type="evidence" value="ECO:0007669"/>
    <property type="project" value="TreeGrafter"/>
</dbReference>
<dbReference type="GO" id="GO:0048278">
    <property type="term" value="P:vesicle docking"/>
    <property type="evidence" value="ECO:0007669"/>
    <property type="project" value="TreeGrafter"/>
</dbReference>
<name>A0A2A2L6Y7_9BILA</name>
<dbReference type="Gene3D" id="1.20.5.110">
    <property type="match status" value="1"/>
</dbReference>
<dbReference type="AlphaFoldDB" id="A0A2A2L6Y7"/>
<reference evidence="4 5" key="1">
    <citation type="journal article" date="2017" name="Curr. Biol.">
        <title>Genome architecture and evolution of a unichromosomal asexual nematode.</title>
        <authorList>
            <person name="Fradin H."/>
            <person name="Zegar C."/>
            <person name="Gutwein M."/>
            <person name="Lucas J."/>
            <person name="Kovtun M."/>
            <person name="Corcoran D."/>
            <person name="Baugh L.R."/>
            <person name="Kiontke K."/>
            <person name="Gunsalus K."/>
            <person name="Fitch D.H."/>
            <person name="Piano F."/>
        </authorList>
    </citation>
    <scope>NUCLEOTIDE SEQUENCE [LARGE SCALE GENOMIC DNA]</scope>
    <source>
        <strain evidence="4">PF1309</strain>
    </source>
</reference>
<evidence type="ECO:0000313" key="5">
    <source>
        <dbReference type="Proteomes" id="UP000218231"/>
    </source>
</evidence>
<dbReference type="GO" id="GO:0005484">
    <property type="term" value="F:SNAP receptor activity"/>
    <property type="evidence" value="ECO:0007669"/>
    <property type="project" value="TreeGrafter"/>
</dbReference>
<protein>
    <recommendedName>
        <fullName evidence="3">t-SNARE coiled-coil homology domain-containing protein</fullName>
    </recommendedName>
</protein>
<sequence length="277" mass="30870">MSLSWDRIDKMIDRYERLCNENLKEMATLQRALLDATTSKDICKRHNYSQQRTQLNRIEDQVLSGFRQLLAIRPEIEEPLQEKFDLRTEPIRKKIQSCVQANSKLPDEISTEIARRQDEESESAELNPYEEEMIRHSKQIDNAHVQSLKQVAKDAQEKAAGTAKLQQDMQDLEQIFAELNRIVHEQHDIVDSIEDHVEKSATNIDRGNKELKKAIAHKAAKAPIAAAAVGGLAIGGPVGIAAGSVLAGVVAGVGGVIGGIYSGRWFKNAVKRDANIE</sequence>
<dbReference type="SUPFAM" id="SSF58038">
    <property type="entry name" value="SNARE fusion complex"/>
    <property type="match status" value="1"/>
</dbReference>
<feature type="domain" description="T-SNARE coiled-coil homology" evidence="3">
    <location>
        <begin position="152"/>
        <end position="214"/>
    </location>
</feature>
<dbReference type="PROSITE" id="PS50192">
    <property type="entry name" value="T_SNARE"/>
    <property type="match status" value="1"/>
</dbReference>
<keyword evidence="2" id="KW-0812">Transmembrane</keyword>
<keyword evidence="2" id="KW-0472">Membrane</keyword>
<dbReference type="PANTHER" id="PTHR19957:SF417">
    <property type="entry name" value="T-SNARE COILED-COIL HOMOLOGY DOMAIN-CONTAINING PROTEIN"/>
    <property type="match status" value="1"/>
</dbReference>
<dbReference type="Pfam" id="PF26585">
    <property type="entry name" value="STX17_N"/>
    <property type="match status" value="1"/>
</dbReference>
<comment type="caution">
    <text evidence="4">The sequence shown here is derived from an EMBL/GenBank/DDBJ whole genome shotgun (WGS) entry which is preliminary data.</text>
</comment>
<dbReference type="Pfam" id="PF05739">
    <property type="entry name" value="SNARE"/>
    <property type="match status" value="1"/>
</dbReference>
<dbReference type="PANTHER" id="PTHR19957">
    <property type="entry name" value="SYNTAXIN"/>
    <property type="match status" value="1"/>
</dbReference>
<keyword evidence="2" id="KW-1133">Transmembrane helix</keyword>
<dbReference type="OrthoDB" id="75754at2759"/>
<gene>
    <name evidence="4" type="ORF">WR25_10014</name>
</gene>
<evidence type="ECO:0000259" key="3">
    <source>
        <dbReference type="PROSITE" id="PS50192"/>
    </source>
</evidence>
<evidence type="ECO:0000256" key="2">
    <source>
        <dbReference type="SAM" id="Phobius"/>
    </source>
</evidence>
<dbReference type="GO" id="GO:0006886">
    <property type="term" value="P:intracellular protein transport"/>
    <property type="evidence" value="ECO:0007669"/>
    <property type="project" value="TreeGrafter"/>
</dbReference>
<organism evidence="4 5">
    <name type="scientific">Diploscapter pachys</name>
    <dbReference type="NCBI Taxonomy" id="2018661"/>
    <lineage>
        <taxon>Eukaryota</taxon>
        <taxon>Metazoa</taxon>
        <taxon>Ecdysozoa</taxon>
        <taxon>Nematoda</taxon>
        <taxon>Chromadorea</taxon>
        <taxon>Rhabditida</taxon>
        <taxon>Rhabditina</taxon>
        <taxon>Rhabditomorpha</taxon>
        <taxon>Rhabditoidea</taxon>
        <taxon>Rhabditidae</taxon>
        <taxon>Diploscapter</taxon>
    </lineage>
</organism>
<dbReference type="SMART" id="SM00397">
    <property type="entry name" value="t_SNARE"/>
    <property type="match status" value="1"/>
</dbReference>
<dbReference type="InterPro" id="IPR059001">
    <property type="entry name" value="STX17_N"/>
</dbReference>
<evidence type="ECO:0000256" key="1">
    <source>
        <dbReference type="ARBA" id="ARBA00009063"/>
    </source>
</evidence>
<keyword evidence="5" id="KW-1185">Reference proteome</keyword>
<dbReference type="GO" id="GO:0008021">
    <property type="term" value="C:synaptic vesicle"/>
    <property type="evidence" value="ECO:0007669"/>
    <property type="project" value="TreeGrafter"/>
</dbReference>
<dbReference type="EMBL" id="LIAE01007105">
    <property type="protein sequence ID" value="PAV81933.1"/>
    <property type="molecule type" value="Genomic_DNA"/>
</dbReference>
<evidence type="ECO:0000313" key="4">
    <source>
        <dbReference type="EMBL" id="PAV81933.1"/>
    </source>
</evidence>
<proteinExistence type="inferred from homology"/>